<comment type="caution">
    <text evidence="1">The sequence shown here is derived from an EMBL/GenBank/DDBJ whole genome shotgun (WGS) entry which is preliminary data.</text>
</comment>
<name>A0A644XTE2_9ZZZZ</name>
<sequence length="77" mass="8332">MKELEPRFDAISAKQDDAEVIKFIRFIKWKGDVCVCGMAHRAASNAAFRSPTLSDRAASLGDAERLCGAGCSGRILT</sequence>
<dbReference type="EMBL" id="VSSQ01003160">
    <property type="protein sequence ID" value="MPM19359.1"/>
    <property type="molecule type" value="Genomic_DNA"/>
</dbReference>
<organism evidence="1">
    <name type="scientific">bioreactor metagenome</name>
    <dbReference type="NCBI Taxonomy" id="1076179"/>
    <lineage>
        <taxon>unclassified sequences</taxon>
        <taxon>metagenomes</taxon>
        <taxon>ecological metagenomes</taxon>
    </lineage>
</organism>
<accession>A0A644XTE2</accession>
<dbReference type="AlphaFoldDB" id="A0A644XTE2"/>
<proteinExistence type="predicted"/>
<protein>
    <submittedName>
        <fullName evidence="1">Uncharacterized protein</fullName>
    </submittedName>
</protein>
<gene>
    <name evidence="1" type="ORF">SDC9_65782</name>
</gene>
<evidence type="ECO:0000313" key="1">
    <source>
        <dbReference type="EMBL" id="MPM19359.1"/>
    </source>
</evidence>
<reference evidence="1" key="1">
    <citation type="submission" date="2019-08" db="EMBL/GenBank/DDBJ databases">
        <authorList>
            <person name="Kucharzyk K."/>
            <person name="Murdoch R.W."/>
            <person name="Higgins S."/>
            <person name="Loffler F."/>
        </authorList>
    </citation>
    <scope>NUCLEOTIDE SEQUENCE</scope>
</reference>